<reference evidence="1 2" key="1">
    <citation type="journal article" date="2011" name="J. Bacteriol.">
        <title>Draft genome sequence of Caloramator australicus strain RC3T, a thermoanaerobe from the Great Artesian Basin of Australia.</title>
        <authorList>
            <person name="Ogg C.D."/>
            <person name="Patel B.K.C."/>
        </authorList>
    </citation>
    <scope>NUCLEOTIDE SEQUENCE [LARGE SCALE GENOMIC DNA]</scope>
    <source>
        <strain evidence="1 2">RC3</strain>
    </source>
</reference>
<gene>
    <name evidence="1" type="ORF">CAAU_1587</name>
</gene>
<evidence type="ECO:0000313" key="2">
    <source>
        <dbReference type="Proteomes" id="UP000007652"/>
    </source>
</evidence>
<comment type="caution">
    <text evidence="1">The sequence shown here is derived from an EMBL/GenBank/DDBJ whole genome shotgun (WGS) entry which is preliminary data.</text>
</comment>
<dbReference type="AlphaFoldDB" id="I7J5D6"/>
<dbReference type="RefSeq" id="WP_008908935.1">
    <property type="nucleotide sequence ID" value="NZ_CAKP01000082.1"/>
</dbReference>
<dbReference type="Proteomes" id="UP000007652">
    <property type="component" value="Unassembled WGS sequence"/>
</dbReference>
<dbReference type="OrthoDB" id="2991530at2"/>
<protein>
    <submittedName>
        <fullName evidence="1">Uncharacterized protein</fullName>
    </submittedName>
</protein>
<evidence type="ECO:0000313" key="1">
    <source>
        <dbReference type="EMBL" id="CCJ33671.1"/>
    </source>
</evidence>
<dbReference type="EMBL" id="CAKP01000082">
    <property type="protein sequence ID" value="CCJ33671.1"/>
    <property type="molecule type" value="Genomic_DNA"/>
</dbReference>
<proteinExistence type="predicted"/>
<accession>I7J5D6</accession>
<dbReference type="STRING" id="857293.CAAU_1587"/>
<keyword evidence="2" id="KW-1185">Reference proteome</keyword>
<sequence>METIIYIKETINLPKFDDLVSYMWEKGISLSYVRTGDDFYDSNIVELAWNKWIDNPEWDDFTNEYIDFEIKQIKKIIFQSRK</sequence>
<organism evidence="1 2">
    <name type="scientific">Caloramator australicus RC3</name>
    <dbReference type="NCBI Taxonomy" id="857293"/>
    <lineage>
        <taxon>Bacteria</taxon>
        <taxon>Bacillati</taxon>
        <taxon>Bacillota</taxon>
        <taxon>Clostridia</taxon>
        <taxon>Eubacteriales</taxon>
        <taxon>Clostridiaceae</taxon>
        <taxon>Caloramator</taxon>
    </lineage>
</organism>
<name>I7J5D6_9CLOT</name>